<dbReference type="Proteomes" id="UP000887540">
    <property type="component" value="Unplaced"/>
</dbReference>
<evidence type="ECO:0000313" key="3">
    <source>
        <dbReference type="WBParaSite" id="ACRNAN_scaffold943.g27459.t1"/>
    </source>
</evidence>
<evidence type="ECO:0000259" key="1">
    <source>
        <dbReference type="PROSITE" id="PS51035"/>
    </source>
</evidence>
<organism evidence="2 3">
    <name type="scientific">Acrobeloides nanus</name>
    <dbReference type="NCBI Taxonomy" id="290746"/>
    <lineage>
        <taxon>Eukaryota</taxon>
        <taxon>Metazoa</taxon>
        <taxon>Ecdysozoa</taxon>
        <taxon>Nematoda</taxon>
        <taxon>Chromadorea</taxon>
        <taxon>Rhabditida</taxon>
        <taxon>Tylenchina</taxon>
        <taxon>Cephalobomorpha</taxon>
        <taxon>Cephaloboidea</taxon>
        <taxon>Cephalobidae</taxon>
        <taxon>Acrobeloides</taxon>
    </lineage>
</organism>
<dbReference type="Gene3D" id="1.20.58.120">
    <property type="entry name" value="BAG domain"/>
    <property type="match status" value="1"/>
</dbReference>
<dbReference type="GO" id="GO:0051087">
    <property type="term" value="F:protein-folding chaperone binding"/>
    <property type="evidence" value="ECO:0007669"/>
    <property type="project" value="InterPro"/>
</dbReference>
<dbReference type="SMART" id="SM00264">
    <property type="entry name" value="BAG"/>
    <property type="match status" value="1"/>
</dbReference>
<reference evidence="3" key="1">
    <citation type="submission" date="2022-11" db="UniProtKB">
        <authorList>
            <consortium name="WormBaseParasite"/>
        </authorList>
    </citation>
    <scope>IDENTIFICATION</scope>
</reference>
<accession>A0A914EM57</accession>
<dbReference type="InterPro" id="IPR003103">
    <property type="entry name" value="BAG_domain"/>
</dbReference>
<keyword evidence="2" id="KW-1185">Reference proteome</keyword>
<evidence type="ECO:0000313" key="2">
    <source>
        <dbReference type="Proteomes" id="UP000887540"/>
    </source>
</evidence>
<protein>
    <submittedName>
        <fullName evidence="3">BAG domain-containing protein</fullName>
    </submittedName>
</protein>
<dbReference type="Pfam" id="PF02179">
    <property type="entry name" value="BAG"/>
    <property type="match status" value="1"/>
</dbReference>
<dbReference type="AlphaFoldDB" id="A0A914EM57"/>
<feature type="domain" description="BAG" evidence="1">
    <location>
        <begin position="35"/>
        <end position="121"/>
    </location>
</feature>
<dbReference type="InterPro" id="IPR036533">
    <property type="entry name" value="BAG_dom_sf"/>
</dbReference>
<dbReference type="PROSITE" id="PS51035">
    <property type="entry name" value="BAG"/>
    <property type="match status" value="1"/>
</dbReference>
<dbReference type="SUPFAM" id="SSF63491">
    <property type="entry name" value="BAG domain"/>
    <property type="match status" value="1"/>
</dbReference>
<proteinExistence type="predicted"/>
<dbReference type="WBParaSite" id="ACRNAN_scaffold943.g27459.t1">
    <property type="protein sequence ID" value="ACRNAN_scaffold943.g27459.t1"/>
    <property type="gene ID" value="ACRNAN_scaffold943.g27459"/>
</dbReference>
<name>A0A914EM57_9BILA</name>
<sequence length="139" mass="16402">MVMGQPKPGMKHEPNPGLETLMNYEKKHLVPLNKTYEELDKDLTELERNFLEGPALMEMIKRMDKRVKLFTEASLKHLENIDGLQIFDESTAEETKMKNREKRKQLIDGVQTLLNQNDKFHFRLEYFKFKIEHPDEGGP</sequence>